<organism evidence="1 2">
    <name type="scientific">Hygrophoropsis aurantiaca</name>
    <dbReference type="NCBI Taxonomy" id="72124"/>
    <lineage>
        <taxon>Eukaryota</taxon>
        <taxon>Fungi</taxon>
        <taxon>Dikarya</taxon>
        <taxon>Basidiomycota</taxon>
        <taxon>Agaricomycotina</taxon>
        <taxon>Agaricomycetes</taxon>
        <taxon>Agaricomycetidae</taxon>
        <taxon>Boletales</taxon>
        <taxon>Coniophorineae</taxon>
        <taxon>Hygrophoropsidaceae</taxon>
        <taxon>Hygrophoropsis</taxon>
    </lineage>
</organism>
<sequence length="667" mass="69363">MAYSVNVVRQDGFQLPSPAHTASPSDTAIDSPLPHPQAHTPTQNHTPPAASSSSDLFMPHNISFLPDSFRKFPSAAAVHSPHPNGSSNNGNNSGGNGVVDFSDELAGLIAPEHERGDPYRHNIFDISAPASAAHTHGMYQPPAQGQSPHDLHHQPTHAHFNSTLPALNSSMRYEPHPDPPQSQQGFSGYRHTPSPHGSRSRSRSVGPTRNGRRERRANSISSQSQAGASPPPQHQRPHPHAILIPGRSSSLGNSGWYGAYLPPGTGGEYGRGDYNGASARGPGGEYNLPTPESLTHSFGAFGPGQEYNGNGGGGGNNGWYAQAQGRVDTPGAGGMGVSPSQVSTMSPHVSSLGMHHLHNPNPNPHNPNHISHSLSHSLPLPLHPSIANAKYHHTHGHSLKSPTSPTSPTSPGSPSPPDSLLSPISSSLTATSPIANGLTPTTSTNGANASAGGASASTTNPGGNTLSEKRRRRRESHNAVERRRRDNINERIGELAGLIPGVLFECDAPLVVPSATSSSNTSNTNATSTSSTNPNTTNGNPQNPEELFALLPDGLGINDAISMSFGSSFGMGMNFGDMGVLPELPEEGMNMGMNIGMDMMGMGGVKADPSEDGHPSGNGNTTGGTGVGNGTGMGAGNGTAEPQTIKANKGMILRKVFQNQIRTTTSQ</sequence>
<reference evidence="1" key="1">
    <citation type="journal article" date="2021" name="New Phytol.">
        <title>Evolutionary innovations through gain and loss of genes in the ectomycorrhizal Boletales.</title>
        <authorList>
            <person name="Wu G."/>
            <person name="Miyauchi S."/>
            <person name="Morin E."/>
            <person name="Kuo A."/>
            <person name="Drula E."/>
            <person name="Varga T."/>
            <person name="Kohler A."/>
            <person name="Feng B."/>
            <person name="Cao Y."/>
            <person name="Lipzen A."/>
            <person name="Daum C."/>
            <person name="Hundley H."/>
            <person name="Pangilinan J."/>
            <person name="Johnson J."/>
            <person name="Barry K."/>
            <person name="LaButti K."/>
            <person name="Ng V."/>
            <person name="Ahrendt S."/>
            <person name="Min B."/>
            <person name="Choi I.G."/>
            <person name="Park H."/>
            <person name="Plett J.M."/>
            <person name="Magnuson J."/>
            <person name="Spatafora J.W."/>
            <person name="Nagy L.G."/>
            <person name="Henrissat B."/>
            <person name="Grigoriev I.V."/>
            <person name="Yang Z.L."/>
            <person name="Xu J."/>
            <person name="Martin F.M."/>
        </authorList>
    </citation>
    <scope>NUCLEOTIDE SEQUENCE</scope>
    <source>
        <strain evidence="1">ATCC 28755</strain>
    </source>
</reference>
<dbReference type="Proteomes" id="UP000790377">
    <property type="component" value="Unassembled WGS sequence"/>
</dbReference>
<keyword evidence="2" id="KW-1185">Reference proteome</keyword>
<proteinExistence type="predicted"/>
<accession>A0ACB8AHB6</accession>
<dbReference type="EMBL" id="MU267644">
    <property type="protein sequence ID" value="KAH7912774.1"/>
    <property type="molecule type" value="Genomic_DNA"/>
</dbReference>
<evidence type="ECO:0000313" key="2">
    <source>
        <dbReference type="Proteomes" id="UP000790377"/>
    </source>
</evidence>
<gene>
    <name evidence="1" type="ORF">BJ138DRAFT_740585</name>
</gene>
<name>A0ACB8AHB6_9AGAM</name>
<comment type="caution">
    <text evidence="1">The sequence shown here is derived from an EMBL/GenBank/DDBJ whole genome shotgun (WGS) entry which is preliminary data.</text>
</comment>
<protein>
    <submittedName>
        <fullName evidence="1">Uncharacterized protein</fullName>
    </submittedName>
</protein>
<evidence type="ECO:0000313" key="1">
    <source>
        <dbReference type="EMBL" id="KAH7912774.1"/>
    </source>
</evidence>